<name>A0A6L9L3R6_9BACT</name>
<dbReference type="NCBIfam" id="TIGR04183">
    <property type="entry name" value="Por_Secre_tail"/>
    <property type="match status" value="1"/>
</dbReference>
<evidence type="ECO:0000256" key="1">
    <source>
        <dbReference type="SAM" id="SignalP"/>
    </source>
</evidence>
<dbReference type="InterPro" id="IPR026444">
    <property type="entry name" value="Secre_tail"/>
</dbReference>
<keyword evidence="3" id="KW-1185">Reference proteome</keyword>
<accession>A0A6L9L3R6</accession>
<reference evidence="2 3" key="1">
    <citation type="submission" date="2020-02" db="EMBL/GenBank/DDBJ databases">
        <title>Draft genome sequence of two Spirosoma agri KCTC 52727 and Spirosoma terrae KCTC 52035.</title>
        <authorList>
            <person name="Rojas J."/>
            <person name="Ambika Manirajan B."/>
            <person name="Suarez C."/>
            <person name="Ratering S."/>
            <person name="Schnell S."/>
        </authorList>
    </citation>
    <scope>NUCLEOTIDE SEQUENCE [LARGE SCALE GENOMIC DNA]</scope>
    <source>
        <strain evidence="2 3">KCTC 52035</strain>
    </source>
</reference>
<keyword evidence="1" id="KW-0732">Signal</keyword>
<feature type="signal peptide" evidence="1">
    <location>
        <begin position="1"/>
        <end position="22"/>
    </location>
</feature>
<gene>
    <name evidence="2" type="ORF">GK108_10365</name>
</gene>
<feature type="chain" id="PRO_5027086781" evidence="1">
    <location>
        <begin position="23"/>
        <end position="419"/>
    </location>
</feature>
<comment type="caution">
    <text evidence="2">The sequence shown here is derived from an EMBL/GenBank/DDBJ whole genome shotgun (WGS) entry which is preliminary data.</text>
</comment>
<proteinExistence type="predicted"/>
<organism evidence="2 3">
    <name type="scientific">Spirosoma terrae</name>
    <dbReference type="NCBI Taxonomy" id="1968276"/>
    <lineage>
        <taxon>Bacteria</taxon>
        <taxon>Pseudomonadati</taxon>
        <taxon>Bacteroidota</taxon>
        <taxon>Cytophagia</taxon>
        <taxon>Cytophagales</taxon>
        <taxon>Cytophagaceae</taxon>
        <taxon>Spirosoma</taxon>
    </lineage>
</organism>
<dbReference type="RefSeq" id="WP_163946863.1">
    <property type="nucleotide sequence ID" value="NZ_JAAFZH010000003.1"/>
</dbReference>
<dbReference type="AlphaFoldDB" id="A0A6L9L3R6"/>
<sequence length="419" mass="44433">MPLSPLSSSLWLAILTCQFTLAQTVISNASHSAGTSDNTGTSLQSGTEVLHSSLKAGVQFEVNGSYEHVGQFYVAEDGLWNQSSQLGSQIKGTDYFGYAPSPFGSGLVYQGKGIMGASATNGGQGAGRPAFGRIELNSTGEFPLAAGMYIAGTIAFNQHGPGRSSIITTPNCTQSASPEHAVVFAPTASVLGANKQNYIDGFASVASISSPFLLPVGDATAGLDGYHPLLINSSQEGTITARYLYSTPYLNDTRSEAIEWISPTGSWLLSGPTGTNLTVYAPEITKQNTETAELQLVGYNGRQWVPLADPVYWSTDGTTQFSASLIEGVSVIGIGLVKTEKESIGLTLWPNPTKASLQVSVSSRQPIDQLQVFDLKGNPLLHPVTATPMVNTSSLLPGTYVLEVQTQDGQRLRRRFLKQ</sequence>
<evidence type="ECO:0000313" key="2">
    <source>
        <dbReference type="EMBL" id="NDU95275.1"/>
    </source>
</evidence>
<dbReference type="EMBL" id="JAAFZH010000003">
    <property type="protein sequence ID" value="NDU95275.1"/>
    <property type="molecule type" value="Genomic_DNA"/>
</dbReference>
<evidence type="ECO:0000313" key="3">
    <source>
        <dbReference type="Proteomes" id="UP000474175"/>
    </source>
</evidence>
<protein>
    <submittedName>
        <fullName evidence="2">T9SS type A sorting domain-containing protein</fullName>
    </submittedName>
</protein>
<dbReference type="Proteomes" id="UP000474175">
    <property type="component" value="Unassembled WGS sequence"/>
</dbReference>